<keyword evidence="3" id="KW-1185">Reference proteome</keyword>
<dbReference type="GeneID" id="136799235"/>
<dbReference type="EnsemblMetazoa" id="CLYHEMT008266.2">
    <property type="protein sequence ID" value="CLYHEMP008266.2"/>
    <property type="gene ID" value="CLYHEMG008266"/>
</dbReference>
<evidence type="ECO:0008006" key="4">
    <source>
        <dbReference type="Google" id="ProtNLM"/>
    </source>
</evidence>
<accession>A0A7M5VCY7</accession>
<reference evidence="2" key="1">
    <citation type="submission" date="2021-01" db="UniProtKB">
        <authorList>
            <consortium name="EnsemblMetazoa"/>
        </authorList>
    </citation>
    <scope>IDENTIFICATION</scope>
</reference>
<dbReference type="EnsemblMetazoa" id="CLYHEMT008266.1">
    <property type="protein sequence ID" value="CLYHEMP008266.1"/>
    <property type="gene ID" value="CLYHEMG008266"/>
</dbReference>
<proteinExistence type="predicted"/>
<name>A0A7M5VCY7_9CNID</name>
<evidence type="ECO:0000256" key="1">
    <source>
        <dbReference type="SAM" id="SignalP"/>
    </source>
</evidence>
<organism evidence="2 3">
    <name type="scientific">Clytia hemisphaerica</name>
    <dbReference type="NCBI Taxonomy" id="252671"/>
    <lineage>
        <taxon>Eukaryota</taxon>
        <taxon>Metazoa</taxon>
        <taxon>Cnidaria</taxon>
        <taxon>Hydrozoa</taxon>
        <taxon>Hydroidolina</taxon>
        <taxon>Leptothecata</taxon>
        <taxon>Obeliida</taxon>
        <taxon>Clytiidae</taxon>
        <taxon>Clytia</taxon>
    </lineage>
</organism>
<dbReference type="Proteomes" id="UP000594262">
    <property type="component" value="Unplaced"/>
</dbReference>
<protein>
    <recommendedName>
        <fullName evidence="4">Cnidarian restricted protein</fullName>
    </recommendedName>
</protein>
<sequence>MAFYWTFFLAIIGASAYVYPRSKSTDNLCSQQYFMSNFVKDSSNLNDTHYNRLKNCSNPLKQCTSYAGNFSITYAEDRKKRYLIMLKVENILNQGCWGYAMRINDSLRTETEYFNTDGSTKDFQAYYYIKLGFTYEFLLTPLPTGKPLRIQTTSPSLCEMGVLEIITTRLTNGELFNNCKHLPGFLERQKVAKQICDKYPNDIIKRTQAARRNLVEHNCKFELSFKSIFSLK</sequence>
<evidence type="ECO:0000313" key="3">
    <source>
        <dbReference type="Proteomes" id="UP000594262"/>
    </source>
</evidence>
<dbReference type="RefSeq" id="XP_066912024.1">
    <property type="nucleotide sequence ID" value="XM_067055923.1"/>
</dbReference>
<dbReference type="AlphaFoldDB" id="A0A7M5VCY7"/>
<dbReference type="RefSeq" id="XP_066912025.1">
    <property type="nucleotide sequence ID" value="XM_067055924.1"/>
</dbReference>
<feature type="chain" id="PRO_5036401239" description="Cnidarian restricted protein" evidence="1">
    <location>
        <begin position="17"/>
        <end position="232"/>
    </location>
</feature>
<evidence type="ECO:0000313" key="2">
    <source>
        <dbReference type="EnsemblMetazoa" id="CLYHEMP008266.1"/>
    </source>
</evidence>
<dbReference type="OrthoDB" id="6033600at2759"/>
<keyword evidence="1" id="KW-0732">Signal</keyword>
<feature type="signal peptide" evidence="1">
    <location>
        <begin position="1"/>
        <end position="16"/>
    </location>
</feature>